<dbReference type="PANTHER" id="PTHR47814:SF1">
    <property type="entry name" value="PEPTIDYL-TRNA HYDROLASE ARFB"/>
    <property type="match status" value="1"/>
</dbReference>
<dbReference type="PANTHER" id="PTHR47814">
    <property type="entry name" value="PEPTIDYL-TRNA HYDROLASE ARFB"/>
    <property type="match status" value="1"/>
</dbReference>
<evidence type="ECO:0000256" key="1">
    <source>
        <dbReference type="SAM" id="MobiDB-lite"/>
    </source>
</evidence>
<organism evidence="3 4">
    <name type="scientific">Varunaivibrio sulfuroxidans</name>
    <dbReference type="NCBI Taxonomy" id="1773489"/>
    <lineage>
        <taxon>Bacteria</taxon>
        <taxon>Pseudomonadati</taxon>
        <taxon>Pseudomonadota</taxon>
        <taxon>Alphaproteobacteria</taxon>
        <taxon>Rhodospirillales</taxon>
        <taxon>Magnetovibrionaceae</taxon>
        <taxon>Varunaivibrio</taxon>
    </lineage>
</organism>
<name>A0A4R3JEC5_9PROT</name>
<dbReference type="GO" id="GO:0004045">
    <property type="term" value="F:peptidyl-tRNA hydrolase activity"/>
    <property type="evidence" value="ECO:0007669"/>
    <property type="project" value="TreeGrafter"/>
</dbReference>
<proteinExistence type="predicted"/>
<accession>A0A4R3JEC5</accession>
<feature type="region of interest" description="Disordered" evidence="1">
    <location>
        <begin position="102"/>
        <end position="141"/>
    </location>
</feature>
<sequence>MIEITPSLSVPDEAIEWRFVRASGPGGQNVNKVSSAVQLRFNVGVCADLGSAARARLKVLAGRRMTKEGVIVIGSDRFRSQERNRIDALQRLRDLIVQAMTPRKHRRATKPSKAAKARRLQGKLHRGGIKKGRAKPGRDDI</sequence>
<dbReference type="Proteomes" id="UP000295304">
    <property type="component" value="Unassembled WGS sequence"/>
</dbReference>
<reference evidence="3 4" key="1">
    <citation type="submission" date="2019-03" db="EMBL/GenBank/DDBJ databases">
        <title>Genomic Encyclopedia of Type Strains, Phase IV (KMG-IV): sequencing the most valuable type-strain genomes for metagenomic binning, comparative biology and taxonomic classification.</title>
        <authorList>
            <person name="Goeker M."/>
        </authorList>
    </citation>
    <scope>NUCLEOTIDE SEQUENCE [LARGE SCALE GENOMIC DNA]</scope>
    <source>
        <strain evidence="3 4">DSM 101688</strain>
    </source>
</reference>
<dbReference type="OrthoDB" id="9815709at2"/>
<dbReference type="Gene3D" id="3.30.160.20">
    <property type="match status" value="1"/>
</dbReference>
<dbReference type="GO" id="GO:0003747">
    <property type="term" value="F:translation release factor activity"/>
    <property type="evidence" value="ECO:0007669"/>
    <property type="project" value="InterPro"/>
</dbReference>
<dbReference type="PROSITE" id="PS00745">
    <property type="entry name" value="RF_PROK_I"/>
    <property type="match status" value="1"/>
</dbReference>
<gene>
    <name evidence="3" type="ORF">EDD55_10367</name>
</gene>
<dbReference type="EMBL" id="SLZW01000003">
    <property type="protein sequence ID" value="TCS63446.1"/>
    <property type="molecule type" value="Genomic_DNA"/>
</dbReference>
<evidence type="ECO:0000313" key="3">
    <source>
        <dbReference type="EMBL" id="TCS63446.1"/>
    </source>
</evidence>
<dbReference type="InterPro" id="IPR000352">
    <property type="entry name" value="Pep_chain_release_fac_I"/>
</dbReference>
<evidence type="ECO:0000259" key="2">
    <source>
        <dbReference type="PROSITE" id="PS00745"/>
    </source>
</evidence>
<comment type="caution">
    <text evidence="3">The sequence shown here is derived from an EMBL/GenBank/DDBJ whole genome shotgun (WGS) entry which is preliminary data.</text>
</comment>
<protein>
    <submittedName>
        <fullName evidence="3">Ribosome-associated protein</fullName>
    </submittedName>
</protein>
<dbReference type="GO" id="GO:0043022">
    <property type="term" value="F:ribosome binding"/>
    <property type="evidence" value="ECO:0007669"/>
    <property type="project" value="TreeGrafter"/>
</dbReference>
<dbReference type="AlphaFoldDB" id="A0A4R3JEC5"/>
<dbReference type="GO" id="GO:0072344">
    <property type="term" value="P:rescue of stalled ribosome"/>
    <property type="evidence" value="ECO:0007669"/>
    <property type="project" value="TreeGrafter"/>
</dbReference>
<feature type="domain" description="Prokaryotic-type class I peptide chain release factors" evidence="2">
    <location>
        <begin position="21"/>
        <end position="37"/>
    </location>
</feature>
<dbReference type="RefSeq" id="WP_132938424.1">
    <property type="nucleotide sequence ID" value="NZ_CP119676.1"/>
</dbReference>
<evidence type="ECO:0000313" key="4">
    <source>
        <dbReference type="Proteomes" id="UP000295304"/>
    </source>
</evidence>
<dbReference type="SUPFAM" id="SSF110916">
    <property type="entry name" value="Peptidyl-tRNA hydrolase domain-like"/>
    <property type="match status" value="1"/>
</dbReference>
<keyword evidence="4" id="KW-1185">Reference proteome</keyword>
<dbReference type="Pfam" id="PF00472">
    <property type="entry name" value="RF-1"/>
    <property type="match status" value="1"/>
</dbReference>
<feature type="compositionally biased region" description="Basic residues" evidence="1">
    <location>
        <begin position="102"/>
        <end position="135"/>
    </location>
</feature>
<dbReference type="NCBIfam" id="NF006718">
    <property type="entry name" value="PRK09256.1"/>
    <property type="match status" value="1"/>
</dbReference>